<name>A0A0A0HP80_9RHOB</name>
<dbReference type="Proteomes" id="UP000030021">
    <property type="component" value="Unassembled WGS sequence"/>
</dbReference>
<proteinExistence type="predicted"/>
<dbReference type="AlphaFoldDB" id="A0A0A0HP80"/>
<evidence type="ECO:0008006" key="3">
    <source>
        <dbReference type="Google" id="ProtNLM"/>
    </source>
</evidence>
<dbReference type="EMBL" id="AONH01000007">
    <property type="protein sequence ID" value="KGM88776.1"/>
    <property type="molecule type" value="Genomic_DNA"/>
</dbReference>
<reference evidence="1 2" key="1">
    <citation type="submission" date="2013-01" db="EMBL/GenBank/DDBJ databases">
        <authorList>
            <person name="Fiebig A."/>
            <person name="Goeker M."/>
            <person name="Klenk H.-P.P."/>
        </authorList>
    </citation>
    <scope>NUCLEOTIDE SEQUENCE [LARGE SCALE GENOMIC DNA]</scope>
    <source>
        <strain evidence="1 2">DSM 17069</strain>
    </source>
</reference>
<sequence length="216" mass="23684">MQDDKTVLHTSGRVGACDGQQAADLHALHSYWAGLCEGAEVPRRSDIDPRRIGGLLSNAFIAERIAPGVTRLRVAGLHLNALMGMEVRGMPLSSFIAPNAREAFALALVDLFERPARVEIDLHARAGLGRPEMTGRLMLWPLRSDLGDVSRALGCLVTQGEIGRASRRFEMRAVRVLPLDAETKGRRSLDLLPGGLRNEWRGRDAPRGRANLRVVK</sequence>
<accession>A0A0A0HP80</accession>
<evidence type="ECO:0000313" key="1">
    <source>
        <dbReference type="EMBL" id="KGM88776.1"/>
    </source>
</evidence>
<dbReference type="PATRIC" id="fig|1288298.3.peg.1627"/>
<dbReference type="OrthoDB" id="8478628at2"/>
<gene>
    <name evidence="1" type="ORF">rosmuc_01614</name>
</gene>
<dbReference type="RefSeq" id="WP_037271824.1">
    <property type="nucleotide sequence ID" value="NZ_KN293978.2"/>
</dbReference>
<dbReference type="InterPro" id="IPR009922">
    <property type="entry name" value="DUF1457"/>
</dbReference>
<dbReference type="eggNOG" id="COG5388">
    <property type="taxonomic scope" value="Bacteria"/>
</dbReference>
<dbReference type="HOGENOM" id="CLU_087251_0_0_5"/>
<comment type="caution">
    <text evidence="1">The sequence shown here is derived from an EMBL/GenBank/DDBJ whole genome shotgun (WGS) entry which is preliminary data.</text>
</comment>
<organism evidence="1 2">
    <name type="scientific">Roseovarius mucosus DSM 17069</name>
    <dbReference type="NCBI Taxonomy" id="1288298"/>
    <lineage>
        <taxon>Bacteria</taxon>
        <taxon>Pseudomonadati</taxon>
        <taxon>Pseudomonadota</taxon>
        <taxon>Alphaproteobacteria</taxon>
        <taxon>Rhodobacterales</taxon>
        <taxon>Roseobacteraceae</taxon>
        <taxon>Roseovarius</taxon>
    </lineage>
</organism>
<protein>
    <recommendedName>
        <fullName evidence="3">PAS domain protein</fullName>
    </recommendedName>
</protein>
<evidence type="ECO:0000313" key="2">
    <source>
        <dbReference type="Proteomes" id="UP000030021"/>
    </source>
</evidence>
<dbReference type="STRING" id="215743.ROSMUCSMR3_00133"/>
<dbReference type="Pfam" id="PF07310">
    <property type="entry name" value="PAS_5"/>
    <property type="match status" value="1"/>
</dbReference>